<evidence type="ECO:0000256" key="3">
    <source>
        <dbReference type="RuleBase" id="RU000363"/>
    </source>
</evidence>
<dbReference type="GO" id="GO:0016616">
    <property type="term" value="F:oxidoreductase activity, acting on the CH-OH group of donors, NAD or NADP as acceptor"/>
    <property type="evidence" value="ECO:0007669"/>
    <property type="project" value="TreeGrafter"/>
</dbReference>
<dbReference type="AlphaFoldDB" id="A0A6B2LI07"/>
<comment type="similarity">
    <text evidence="1 3">Belongs to the short-chain dehydrogenases/reductases (SDR) family.</text>
</comment>
<dbReference type="Gene3D" id="3.40.50.720">
    <property type="entry name" value="NAD(P)-binding Rossmann-like Domain"/>
    <property type="match status" value="1"/>
</dbReference>
<organism evidence="4">
    <name type="scientific">Arcella intermedia</name>
    <dbReference type="NCBI Taxonomy" id="1963864"/>
    <lineage>
        <taxon>Eukaryota</taxon>
        <taxon>Amoebozoa</taxon>
        <taxon>Tubulinea</taxon>
        <taxon>Elardia</taxon>
        <taxon>Arcellinida</taxon>
        <taxon>Sphaerothecina</taxon>
        <taxon>Arcellidae</taxon>
        <taxon>Arcella</taxon>
    </lineage>
</organism>
<proteinExistence type="inferred from homology"/>
<dbReference type="EMBL" id="GIBP01007737">
    <property type="protein sequence ID" value="NDV36706.1"/>
    <property type="molecule type" value="Transcribed_RNA"/>
</dbReference>
<name>A0A6B2LI07_9EUKA</name>
<dbReference type="PRINTS" id="PR00081">
    <property type="entry name" value="GDHRDH"/>
</dbReference>
<dbReference type="PANTHER" id="PTHR44229">
    <property type="entry name" value="15-HYDROXYPROSTAGLANDIN DEHYDROGENASE [NAD(+)]"/>
    <property type="match status" value="1"/>
</dbReference>
<evidence type="ECO:0000256" key="1">
    <source>
        <dbReference type="ARBA" id="ARBA00006484"/>
    </source>
</evidence>
<evidence type="ECO:0000313" key="4">
    <source>
        <dbReference type="EMBL" id="NDV36706.1"/>
    </source>
</evidence>
<dbReference type="InterPro" id="IPR036291">
    <property type="entry name" value="NAD(P)-bd_dom_sf"/>
</dbReference>
<accession>A0A6B2LI07</accession>
<dbReference type="InterPro" id="IPR020904">
    <property type="entry name" value="Sc_DH/Rdtase_CS"/>
</dbReference>
<evidence type="ECO:0008006" key="5">
    <source>
        <dbReference type="Google" id="ProtNLM"/>
    </source>
</evidence>
<sequence>MERIGGKGCALFVRCDVTRDLEALFEKVIEVYGTMDILCNNAGIAGEEIIWEEAGCKRWTKMMEVNLNAVIRGTQLAIQIFKKQGKGGVIVNTASLAGIYPQTAPTNTVYGVAKAGVVHFSRSLANLYESDKIRVVAICPGFTESPMTEPIKGIIQDFFKETIMKADTVIEGFIQLITDKDKRGGGAVMRITSKTGIDYPSILNRRSKL</sequence>
<dbReference type="GO" id="GO:0005737">
    <property type="term" value="C:cytoplasm"/>
    <property type="evidence" value="ECO:0007669"/>
    <property type="project" value="TreeGrafter"/>
</dbReference>
<dbReference type="InterPro" id="IPR002347">
    <property type="entry name" value="SDR_fam"/>
</dbReference>
<dbReference type="Pfam" id="PF00106">
    <property type="entry name" value="adh_short"/>
    <property type="match status" value="1"/>
</dbReference>
<dbReference type="SUPFAM" id="SSF51735">
    <property type="entry name" value="NAD(P)-binding Rossmann-fold domains"/>
    <property type="match status" value="1"/>
</dbReference>
<dbReference type="PRINTS" id="PR00080">
    <property type="entry name" value="SDRFAMILY"/>
</dbReference>
<protein>
    <recommendedName>
        <fullName evidence="5">15-hydroxyprostaglandin dehydrogenase</fullName>
    </recommendedName>
</protein>
<dbReference type="PROSITE" id="PS00061">
    <property type="entry name" value="ADH_SHORT"/>
    <property type="match status" value="1"/>
</dbReference>
<reference evidence="4" key="1">
    <citation type="journal article" date="2020" name="J. Eukaryot. Microbiol.">
        <title>De novo Sequencing, Assembly and Annotation of the Transcriptome for the Free-Living Testate Amoeba Arcella intermedia.</title>
        <authorList>
            <person name="Ribeiro G.M."/>
            <person name="Porfirio-Sousa A.L."/>
            <person name="Maurer-Alcala X.X."/>
            <person name="Katz L.A."/>
            <person name="Lahr D.J.G."/>
        </authorList>
    </citation>
    <scope>NUCLEOTIDE SEQUENCE</scope>
</reference>
<evidence type="ECO:0000256" key="2">
    <source>
        <dbReference type="ARBA" id="ARBA00023002"/>
    </source>
</evidence>
<dbReference type="PANTHER" id="PTHR44229:SF4">
    <property type="entry name" value="15-HYDROXYPROSTAGLANDIN DEHYDROGENASE [NAD(+)]"/>
    <property type="match status" value="1"/>
</dbReference>
<keyword evidence="2" id="KW-0560">Oxidoreductase</keyword>